<dbReference type="AlphaFoldDB" id="A0A2G8K4V2"/>
<name>A0A2G8K4V2_STIJA</name>
<keyword evidence="5" id="KW-0282">Flagellum</keyword>
<dbReference type="EMBL" id="MRZV01000880">
    <property type="protein sequence ID" value="PIK43047.1"/>
    <property type="molecule type" value="Genomic_DNA"/>
</dbReference>
<dbReference type="SUPFAM" id="SSF50998">
    <property type="entry name" value="Quinoprotein alcohol dehydrogenase-like"/>
    <property type="match status" value="1"/>
</dbReference>
<evidence type="ECO:0000256" key="2">
    <source>
        <dbReference type="ARBA" id="ARBA00022737"/>
    </source>
</evidence>
<protein>
    <submittedName>
        <fullName evidence="5">Putative cilia-and flagella-associated protein 57</fullName>
    </submittedName>
</protein>
<dbReference type="InterPro" id="IPR055442">
    <property type="entry name" value="Beta-prop_EML-like_2nd"/>
</dbReference>
<dbReference type="SMART" id="SM00320">
    <property type="entry name" value="WD40"/>
    <property type="match status" value="9"/>
</dbReference>
<dbReference type="PROSITE" id="PS50082">
    <property type="entry name" value="WD_REPEATS_2"/>
    <property type="match status" value="3"/>
</dbReference>
<feature type="repeat" description="WD" evidence="3">
    <location>
        <begin position="427"/>
        <end position="468"/>
    </location>
</feature>
<evidence type="ECO:0000259" key="4">
    <source>
        <dbReference type="Pfam" id="PF23414"/>
    </source>
</evidence>
<dbReference type="InterPro" id="IPR036322">
    <property type="entry name" value="WD40_repeat_dom_sf"/>
</dbReference>
<dbReference type="OrthoDB" id="10251741at2759"/>
<dbReference type="FunFam" id="2.130.10.10:FF:000357">
    <property type="entry name" value="Cilia and flagella associated protein 57"/>
    <property type="match status" value="1"/>
</dbReference>
<dbReference type="PANTHER" id="PTHR32215:SF0">
    <property type="entry name" value="CILIA- AND FLAGELLA-ASSOCIATED PROTEIN 57"/>
    <property type="match status" value="1"/>
</dbReference>
<dbReference type="Pfam" id="PF23414">
    <property type="entry name" value="Beta-prop_EML_2"/>
    <property type="match status" value="1"/>
</dbReference>
<dbReference type="InterPro" id="IPR015943">
    <property type="entry name" value="WD40/YVTN_repeat-like_dom_sf"/>
</dbReference>
<dbReference type="SUPFAM" id="SSF50978">
    <property type="entry name" value="WD40 repeat-like"/>
    <property type="match status" value="1"/>
</dbReference>
<feature type="repeat" description="WD" evidence="3">
    <location>
        <begin position="304"/>
        <end position="345"/>
    </location>
</feature>
<evidence type="ECO:0000256" key="1">
    <source>
        <dbReference type="ARBA" id="ARBA00022574"/>
    </source>
</evidence>
<feature type="repeat" description="WD" evidence="3">
    <location>
        <begin position="553"/>
        <end position="594"/>
    </location>
</feature>
<keyword evidence="1 3" id="KW-0853">WD repeat</keyword>
<keyword evidence="6" id="KW-1185">Reference proteome</keyword>
<dbReference type="Gene3D" id="2.130.10.10">
    <property type="entry name" value="YVTN repeat-like/Quinoprotein amine dehydrogenase"/>
    <property type="match status" value="3"/>
</dbReference>
<sequence length="675" mass="75505">MSIAVATPRHSFGLKGDVSGNVCFADEQTIVYPSGANTLLYNIDQKSQRFIPGSDKSTGTSAMCVSPNRRYVAVAEKGAEKASITIYDLHSLRKKKTLSSVDIQSQEIASLAFSPDSKYLIAQGGRPDWTLVYWTWEKSKVTAVTKTSNPANNDIHQISFNPQDNTQICVVGDGIFKLFRYSEGNLKQFAFQKTEPQNYLSHAWISDERVIVGTDNGKLYIFEAGELKSEMSLSFQPKEGDMNAITEQAGEGALITSIISYSKGFACSGGKGIVHLFERTEDKESFKKSREIKGDQATFESLSQPFHFSIITGLDICIRKPLIATCSMDRSVRVWNYETSSLELYKEFQEEAYSIALHPSGLYILVGFSDKLRLMNLLIDDIRTFKEFTIRGCKECSFSNGGHLFAAVHGNVIQIYSASTFENVNNLKGHNGKVRSVVWSSDDSKIISCGMDGAVYEWNSYSGKREGESVLKSCSYTSVTTTPDGKTTFAVGSDRTVKEISDSQILREVDSNEVTLSQVVMSHSGRMLFAGTGGGALRCLKFPLQVPGEWQELMGHNAAITKMKITFDDQYLITVSEDAVLMIWKISDKEGRALAKRDKEVGYAEEILITKSDLEEKNTVMAELKQRVEELKWRNEYQLRLKDMNYNEKIKELTEKFIQEMNAEDQEPGLEDGER</sequence>
<dbReference type="InterPro" id="IPR052993">
    <property type="entry name" value="CFA-57"/>
</dbReference>
<keyword evidence="5" id="KW-0966">Cell projection</keyword>
<dbReference type="Proteomes" id="UP000230750">
    <property type="component" value="Unassembled WGS sequence"/>
</dbReference>
<dbReference type="InterPro" id="IPR011047">
    <property type="entry name" value="Quinoprotein_ADH-like_sf"/>
</dbReference>
<proteinExistence type="predicted"/>
<keyword evidence="2" id="KW-0677">Repeat</keyword>
<keyword evidence="5" id="KW-0969">Cilium</keyword>
<dbReference type="FunFam" id="2.130.10.10:FF:000271">
    <property type="entry name" value="cilia- and flagella-associated protein 57"/>
    <property type="match status" value="1"/>
</dbReference>
<organism evidence="5 6">
    <name type="scientific">Stichopus japonicus</name>
    <name type="common">Sea cucumber</name>
    <dbReference type="NCBI Taxonomy" id="307972"/>
    <lineage>
        <taxon>Eukaryota</taxon>
        <taxon>Metazoa</taxon>
        <taxon>Echinodermata</taxon>
        <taxon>Eleutherozoa</taxon>
        <taxon>Echinozoa</taxon>
        <taxon>Holothuroidea</taxon>
        <taxon>Aspidochirotacea</taxon>
        <taxon>Aspidochirotida</taxon>
        <taxon>Stichopodidae</taxon>
        <taxon>Apostichopus</taxon>
    </lineage>
</organism>
<dbReference type="PANTHER" id="PTHR32215">
    <property type="entry name" value="CILIA- AND FLAGELLA-ASSOCIATED PROTEIN 57"/>
    <property type="match status" value="1"/>
</dbReference>
<dbReference type="STRING" id="307972.A0A2G8K4V2"/>
<dbReference type="PROSITE" id="PS50294">
    <property type="entry name" value="WD_REPEATS_REGION"/>
    <property type="match status" value="2"/>
</dbReference>
<reference evidence="5 6" key="1">
    <citation type="journal article" date="2017" name="PLoS Biol.">
        <title>The sea cucumber genome provides insights into morphological evolution and visceral regeneration.</title>
        <authorList>
            <person name="Zhang X."/>
            <person name="Sun L."/>
            <person name="Yuan J."/>
            <person name="Sun Y."/>
            <person name="Gao Y."/>
            <person name="Zhang L."/>
            <person name="Li S."/>
            <person name="Dai H."/>
            <person name="Hamel J.F."/>
            <person name="Liu C."/>
            <person name="Yu Y."/>
            <person name="Liu S."/>
            <person name="Lin W."/>
            <person name="Guo K."/>
            <person name="Jin S."/>
            <person name="Xu P."/>
            <person name="Storey K.B."/>
            <person name="Huan P."/>
            <person name="Zhang T."/>
            <person name="Zhou Y."/>
            <person name="Zhang J."/>
            <person name="Lin C."/>
            <person name="Li X."/>
            <person name="Xing L."/>
            <person name="Huo D."/>
            <person name="Sun M."/>
            <person name="Wang L."/>
            <person name="Mercier A."/>
            <person name="Li F."/>
            <person name="Yang H."/>
            <person name="Xiang J."/>
        </authorList>
    </citation>
    <scope>NUCLEOTIDE SEQUENCE [LARGE SCALE GENOMIC DNA]</scope>
    <source>
        <strain evidence="5">Shaxun</strain>
        <tissue evidence="5">Muscle</tissue>
    </source>
</reference>
<evidence type="ECO:0000313" key="6">
    <source>
        <dbReference type="Proteomes" id="UP000230750"/>
    </source>
</evidence>
<evidence type="ECO:0000256" key="3">
    <source>
        <dbReference type="PROSITE-ProRule" id="PRU00221"/>
    </source>
</evidence>
<feature type="domain" description="EML-like second beta-propeller" evidence="4">
    <location>
        <begin position="312"/>
        <end position="586"/>
    </location>
</feature>
<accession>A0A2G8K4V2</accession>
<dbReference type="InterPro" id="IPR001680">
    <property type="entry name" value="WD40_rpt"/>
</dbReference>
<gene>
    <name evidence="5" type="ORF">BSL78_20101</name>
</gene>
<evidence type="ECO:0000313" key="5">
    <source>
        <dbReference type="EMBL" id="PIK43047.1"/>
    </source>
</evidence>
<comment type="caution">
    <text evidence="5">The sequence shown here is derived from an EMBL/GenBank/DDBJ whole genome shotgun (WGS) entry which is preliminary data.</text>
</comment>